<evidence type="ECO:0000256" key="12">
    <source>
        <dbReference type="PIRSR" id="PIRSR005639-2"/>
    </source>
</evidence>
<comment type="pathway">
    <text evidence="10">Cofactor biosynthesis; pyridoxal 5'-phosphate biosynthesis.</text>
</comment>
<feature type="binding site" evidence="10 12">
    <location>
        <begin position="144"/>
        <end position="145"/>
    </location>
    <ligand>
        <name>L-glutamine</name>
        <dbReference type="ChEBI" id="CHEBI:58359"/>
    </ligand>
</feature>
<dbReference type="PANTHER" id="PTHR31559:SF0">
    <property type="entry name" value="PYRIDOXAL 5'-PHOSPHATE SYNTHASE SUBUNIT SNO1-RELATED"/>
    <property type="match status" value="1"/>
</dbReference>
<reference evidence="13 14" key="1">
    <citation type="submission" date="2016-08" db="EMBL/GenBank/DDBJ databases">
        <title>Analysis of Carbohydrate Active Enzymes in Thermogemmatispora T81 Reveals Carbohydrate Degradation Ability.</title>
        <authorList>
            <person name="Tomazini A."/>
            <person name="Lal S."/>
            <person name="Stott M."/>
            <person name="Henrissat B."/>
            <person name="Polikarpov I."/>
            <person name="Sparling R."/>
            <person name="Levin D.B."/>
        </authorList>
    </citation>
    <scope>NUCLEOTIDE SEQUENCE [LARGE SCALE GENOMIC DNA]</scope>
    <source>
        <strain evidence="13 14">T81</strain>
    </source>
</reference>
<evidence type="ECO:0000256" key="7">
    <source>
        <dbReference type="ARBA" id="ARBA00049534"/>
    </source>
</evidence>
<evidence type="ECO:0000256" key="11">
    <source>
        <dbReference type="PIRSR" id="PIRSR005639-1"/>
    </source>
</evidence>
<evidence type="ECO:0000256" key="10">
    <source>
        <dbReference type="HAMAP-Rule" id="MF_01615"/>
    </source>
</evidence>
<dbReference type="GO" id="GO:1903600">
    <property type="term" value="C:glutaminase complex"/>
    <property type="evidence" value="ECO:0007669"/>
    <property type="project" value="TreeGrafter"/>
</dbReference>
<dbReference type="PROSITE" id="PS01236">
    <property type="entry name" value="PDXT_SNO_1"/>
    <property type="match status" value="1"/>
</dbReference>
<evidence type="ECO:0000313" key="14">
    <source>
        <dbReference type="Proteomes" id="UP000248706"/>
    </source>
</evidence>
<evidence type="ECO:0000256" key="8">
    <source>
        <dbReference type="ARBA" id="ARBA00054599"/>
    </source>
</evidence>
<dbReference type="GO" id="GO:0036381">
    <property type="term" value="F:pyridoxal 5'-phosphate synthase (glutamine hydrolysing) activity"/>
    <property type="evidence" value="ECO:0007669"/>
    <property type="project" value="UniProtKB-UniRule"/>
</dbReference>
<dbReference type="NCBIfam" id="TIGR03800">
    <property type="entry name" value="PLP_synth_Pdx2"/>
    <property type="match status" value="1"/>
</dbReference>
<dbReference type="AlphaFoldDB" id="A0A328VLP9"/>
<dbReference type="HAMAP" id="MF_01615">
    <property type="entry name" value="PdxT"/>
    <property type="match status" value="1"/>
</dbReference>
<evidence type="ECO:0000256" key="1">
    <source>
        <dbReference type="ARBA" id="ARBA00008345"/>
    </source>
</evidence>
<dbReference type="UniPathway" id="UPA00245"/>
<dbReference type="GO" id="GO:0042823">
    <property type="term" value="P:pyridoxal phosphate biosynthetic process"/>
    <property type="evidence" value="ECO:0007669"/>
    <property type="project" value="UniProtKB-UniRule"/>
</dbReference>
<keyword evidence="5 10" id="KW-0456">Lyase</keyword>
<feature type="active site" description="Charge relay system" evidence="10 11">
    <location>
        <position position="181"/>
    </location>
</feature>
<proteinExistence type="inferred from homology"/>
<feature type="active site" description="Charge relay system" evidence="10 11">
    <location>
        <position position="183"/>
    </location>
</feature>
<feature type="active site" description="Nucleophile" evidence="10 11">
    <location>
        <position position="86"/>
    </location>
</feature>
<gene>
    <name evidence="10" type="primary">pdxT</name>
    <name evidence="13" type="ORF">A4R35_14390</name>
</gene>
<dbReference type="GO" id="GO:0005829">
    <property type="term" value="C:cytosol"/>
    <property type="evidence" value="ECO:0007669"/>
    <property type="project" value="TreeGrafter"/>
</dbReference>
<sequence length="203" mass="22030">MIHNGQERPLIGVLALQGDFEAHLKALSKLGVATRAVKLPEHLTDLDGIIIPGGESTTIGKLMIDYGLDRPLKALIEQGLPVWGTCAGLILLAKKTDNALEGQPLLAVMNITVRRNAFGSQRESFETDLSIPVLGEAPFHAFFIRGPAVSEVGPGVEVLATLDDGTIVAVREGNRLGTAFHPEVSRDPRFHHYFLRLVQSVRK</sequence>
<evidence type="ECO:0000256" key="4">
    <source>
        <dbReference type="ARBA" id="ARBA00022962"/>
    </source>
</evidence>
<dbReference type="GO" id="GO:0016740">
    <property type="term" value="F:transferase activity"/>
    <property type="evidence" value="ECO:0007669"/>
    <property type="project" value="UniProtKB-KW"/>
</dbReference>
<dbReference type="SUPFAM" id="SSF52317">
    <property type="entry name" value="Class I glutamine amidotransferase-like"/>
    <property type="match status" value="1"/>
</dbReference>
<evidence type="ECO:0000256" key="5">
    <source>
        <dbReference type="ARBA" id="ARBA00023239"/>
    </source>
</evidence>
<dbReference type="Pfam" id="PF01174">
    <property type="entry name" value="SNO"/>
    <property type="match status" value="1"/>
</dbReference>
<dbReference type="Proteomes" id="UP000248706">
    <property type="component" value="Unassembled WGS sequence"/>
</dbReference>
<comment type="catalytic activity">
    <reaction evidence="6 10">
        <text>aldehydo-D-ribose 5-phosphate + D-glyceraldehyde 3-phosphate + L-glutamine = pyridoxal 5'-phosphate + L-glutamate + phosphate + 3 H2O + H(+)</text>
        <dbReference type="Rhea" id="RHEA:31507"/>
        <dbReference type="ChEBI" id="CHEBI:15377"/>
        <dbReference type="ChEBI" id="CHEBI:15378"/>
        <dbReference type="ChEBI" id="CHEBI:29985"/>
        <dbReference type="ChEBI" id="CHEBI:43474"/>
        <dbReference type="ChEBI" id="CHEBI:58273"/>
        <dbReference type="ChEBI" id="CHEBI:58359"/>
        <dbReference type="ChEBI" id="CHEBI:59776"/>
        <dbReference type="ChEBI" id="CHEBI:597326"/>
        <dbReference type="EC" id="4.3.3.6"/>
    </reaction>
</comment>
<feature type="binding site" evidence="10 12">
    <location>
        <begin position="54"/>
        <end position="56"/>
    </location>
    <ligand>
        <name>L-glutamine</name>
        <dbReference type="ChEBI" id="CHEBI:58359"/>
    </ligand>
</feature>
<comment type="caution">
    <text evidence="13">The sequence shown here is derived from an EMBL/GenBank/DDBJ whole genome shotgun (WGS) entry which is preliminary data.</text>
</comment>
<dbReference type="PIRSF" id="PIRSF005639">
    <property type="entry name" value="Glut_amidoT_SNO"/>
    <property type="match status" value="1"/>
</dbReference>
<name>A0A328VLP9_9CHLR</name>
<dbReference type="GO" id="GO:0004359">
    <property type="term" value="F:glutaminase activity"/>
    <property type="evidence" value="ECO:0007669"/>
    <property type="project" value="UniProtKB-UniRule"/>
</dbReference>
<comment type="similarity">
    <text evidence="1 10">Belongs to the glutaminase PdxT/SNO family.</text>
</comment>
<dbReference type="GO" id="GO:0008614">
    <property type="term" value="P:pyridoxine metabolic process"/>
    <property type="evidence" value="ECO:0007669"/>
    <property type="project" value="TreeGrafter"/>
</dbReference>
<dbReference type="InterPro" id="IPR021196">
    <property type="entry name" value="PdxT/SNO_CS"/>
</dbReference>
<evidence type="ECO:0000256" key="6">
    <source>
        <dbReference type="ARBA" id="ARBA00047992"/>
    </source>
</evidence>
<comment type="function">
    <text evidence="8 10">Catalyzes the hydrolysis of glutamine to glutamate and ammonia as part of the biosynthesis of pyridoxal 5'-phosphate. The resulting ammonia molecule is channeled to the active site of PdxS.</text>
</comment>
<dbReference type="CDD" id="cd01749">
    <property type="entry name" value="GATase1_PB"/>
    <property type="match status" value="1"/>
</dbReference>
<evidence type="ECO:0000256" key="2">
    <source>
        <dbReference type="ARBA" id="ARBA00022801"/>
    </source>
</evidence>
<evidence type="ECO:0000256" key="3">
    <source>
        <dbReference type="ARBA" id="ARBA00022898"/>
    </source>
</evidence>
<dbReference type="InterPro" id="IPR002161">
    <property type="entry name" value="PdxT/SNO"/>
</dbReference>
<protein>
    <recommendedName>
        <fullName evidence="10">Pyridoxal 5'-phosphate synthase subunit PdxT</fullName>
        <ecNumber evidence="10">4.3.3.6</ecNumber>
    </recommendedName>
    <alternativeName>
        <fullName evidence="10">Pdx2</fullName>
    </alternativeName>
    <alternativeName>
        <fullName evidence="10">Pyridoxal 5'-phosphate synthase glutaminase subunit</fullName>
        <ecNumber evidence="10">3.5.1.2</ecNumber>
    </alternativeName>
</protein>
<evidence type="ECO:0000313" key="13">
    <source>
        <dbReference type="EMBL" id="RAQ96730.1"/>
    </source>
</evidence>
<evidence type="ECO:0000256" key="9">
    <source>
        <dbReference type="ARBA" id="ARBA00064749"/>
    </source>
</evidence>
<dbReference type="GO" id="GO:0006543">
    <property type="term" value="P:L-glutamine catabolic process"/>
    <property type="evidence" value="ECO:0007669"/>
    <property type="project" value="UniProtKB-UniRule"/>
</dbReference>
<feature type="binding site" evidence="10 12">
    <location>
        <position position="115"/>
    </location>
    <ligand>
        <name>L-glutamine</name>
        <dbReference type="ChEBI" id="CHEBI:58359"/>
    </ligand>
</feature>
<dbReference type="EMBL" id="MCIF01000002">
    <property type="protein sequence ID" value="RAQ96730.1"/>
    <property type="molecule type" value="Genomic_DNA"/>
</dbReference>
<dbReference type="Gene3D" id="3.40.50.880">
    <property type="match status" value="1"/>
</dbReference>
<keyword evidence="3 10" id="KW-0663">Pyridoxal phosphate</keyword>
<comment type="subunit">
    <text evidence="9 10">In the presence of PdxS, forms a dodecamer of heterodimers. Only shows activity in the heterodimer.</text>
</comment>
<keyword evidence="14" id="KW-1185">Reference proteome</keyword>
<keyword evidence="13" id="KW-0808">Transferase</keyword>
<dbReference type="FunFam" id="3.40.50.880:FF:000010">
    <property type="entry name" value="uncharacterized protein LOC100176842 isoform X2"/>
    <property type="match status" value="1"/>
</dbReference>
<dbReference type="RefSeq" id="WP_112430545.1">
    <property type="nucleotide sequence ID" value="NZ_MCIF01000002.1"/>
</dbReference>
<comment type="catalytic activity">
    <reaction evidence="7 10">
        <text>L-glutamine + H2O = L-glutamate + NH4(+)</text>
        <dbReference type="Rhea" id="RHEA:15889"/>
        <dbReference type="ChEBI" id="CHEBI:15377"/>
        <dbReference type="ChEBI" id="CHEBI:28938"/>
        <dbReference type="ChEBI" id="CHEBI:29985"/>
        <dbReference type="ChEBI" id="CHEBI:58359"/>
        <dbReference type="EC" id="3.5.1.2"/>
    </reaction>
</comment>
<dbReference type="PANTHER" id="PTHR31559">
    <property type="entry name" value="PYRIDOXAL 5'-PHOSPHATE SYNTHASE SUBUNIT SNO"/>
    <property type="match status" value="1"/>
</dbReference>
<keyword evidence="4 10" id="KW-0315">Glutamine amidotransferase</keyword>
<dbReference type="OrthoDB" id="9810320at2"/>
<dbReference type="InterPro" id="IPR029062">
    <property type="entry name" value="Class_I_gatase-like"/>
</dbReference>
<dbReference type="PROSITE" id="PS51130">
    <property type="entry name" value="PDXT_SNO_2"/>
    <property type="match status" value="1"/>
</dbReference>
<dbReference type="EC" id="4.3.3.6" evidence="10"/>
<keyword evidence="2 10" id="KW-0378">Hydrolase</keyword>
<organism evidence="13 14">
    <name type="scientific">Thermogemmatispora tikiterensis</name>
    <dbReference type="NCBI Taxonomy" id="1825093"/>
    <lineage>
        <taxon>Bacteria</taxon>
        <taxon>Bacillati</taxon>
        <taxon>Chloroflexota</taxon>
        <taxon>Ktedonobacteria</taxon>
        <taxon>Thermogemmatisporales</taxon>
        <taxon>Thermogemmatisporaceae</taxon>
        <taxon>Thermogemmatispora</taxon>
    </lineage>
</organism>
<accession>A0A328VLP9</accession>
<dbReference type="PROSITE" id="PS51273">
    <property type="entry name" value="GATASE_TYPE_1"/>
    <property type="match status" value="1"/>
</dbReference>
<dbReference type="EC" id="3.5.1.2" evidence="10"/>